<feature type="region of interest" description="Disordered" evidence="1">
    <location>
        <begin position="271"/>
        <end position="291"/>
    </location>
</feature>
<dbReference type="EMBL" id="OIVN01002869">
    <property type="protein sequence ID" value="SPD07075.1"/>
    <property type="molecule type" value="Genomic_DNA"/>
</dbReference>
<organism evidence="2">
    <name type="scientific">Fagus sylvatica</name>
    <name type="common">Beechnut</name>
    <dbReference type="NCBI Taxonomy" id="28930"/>
    <lineage>
        <taxon>Eukaryota</taxon>
        <taxon>Viridiplantae</taxon>
        <taxon>Streptophyta</taxon>
        <taxon>Embryophyta</taxon>
        <taxon>Tracheophyta</taxon>
        <taxon>Spermatophyta</taxon>
        <taxon>Magnoliopsida</taxon>
        <taxon>eudicotyledons</taxon>
        <taxon>Gunneridae</taxon>
        <taxon>Pentapetalae</taxon>
        <taxon>rosids</taxon>
        <taxon>fabids</taxon>
        <taxon>Fagales</taxon>
        <taxon>Fagaceae</taxon>
        <taxon>Fagus</taxon>
    </lineage>
</organism>
<evidence type="ECO:0000256" key="1">
    <source>
        <dbReference type="SAM" id="MobiDB-lite"/>
    </source>
</evidence>
<accession>A0A2N9H5A5</accession>
<name>A0A2N9H5A5_FAGSY</name>
<gene>
    <name evidence="2" type="ORF">FSB_LOCUS34957</name>
</gene>
<evidence type="ECO:0000313" key="2">
    <source>
        <dbReference type="EMBL" id="SPD07075.1"/>
    </source>
</evidence>
<feature type="compositionally biased region" description="Polar residues" evidence="1">
    <location>
        <begin position="271"/>
        <end position="283"/>
    </location>
</feature>
<proteinExistence type="predicted"/>
<dbReference type="AlphaFoldDB" id="A0A2N9H5A5"/>
<protein>
    <recommendedName>
        <fullName evidence="3">RNase H type-1 domain-containing protein</fullName>
    </recommendedName>
</protein>
<sequence>MAGGKEIRAYVFRHDTWNELVEYEKIEETKLAVTVAVHDEVPTMEHHRDFKSAHIKSPANDLQSAKDESSVEVIERAWDINVEGSQSFKLAKKIKRVADELKSWNKNHFDDVILLCRARMDDVQSLMSCINTYCAWSGQMEGGLGFRTFWNLNQACLAKLAWWVLSKKDSICIQRKGPSSEELLRILSTSLLEHWNARKTKNPPYNNRSICVWSKPTYGQIKLNCDAAVGPNHAAIAVVARDWRGSLVDTSPPWRIQGLISDIKARTQNFPSTTSPLGVQEANTAAHPLSV</sequence>
<reference evidence="2" key="1">
    <citation type="submission" date="2018-02" db="EMBL/GenBank/DDBJ databases">
        <authorList>
            <person name="Cohen D.B."/>
            <person name="Kent A.D."/>
        </authorList>
    </citation>
    <scope>NUCLEOTIDE SEQUENCE</scope>
</reference>
<evidence type="ECO:0008006" key="3">
    <source>
        <dbReference type="Google" id="ProtNLM"/>
    </source>
</evidence>